<dbReference type="EMBL" id="HACA01016685">
    <property type="protein sequence ID" value="CDW34046.1"/>
    <property type="molecule type" value="Transcribed_RNA"/>
</dbReference>
<protein>
    <submittedName>
        <fullName evidence="1">Uncharacterized protein</fullName>
    </submittedName>
</protein>
<organism evidence="1">
    <name type="scientific">Lepeophtheirus salmonis</name>
    <name type="common">Salmon louse</name>
    <name type="synonym">Caligus salmonis</name>
    <dbReference type="NCBI Taxonomy" id="72036"/>
    <lineage>
        <taxon>Eukaryota</taxon>
        <taxon>Metazoa</taxon>
        <taxon>Ecdysozoa</taxon>
        <taxon>Arthropoda</taxon>
        <taxon>Crustacea</taxon>
        <taxon>Multicrustacea</taxon>
        <taxon>Hexanauplia</taxon>
        <taxon>Copepoda</taxon>
        <taxon>Siphonostomatoida</taxon>
        <taxon>Caligidae</taxon>
        <taxon>Lepeophtheirus</taxon>
    </lineage>
</organism>
<dbReference type="AlphaFoldDB" id="A0A0K2U8L6"/>
<name>A0A0K2U8L6_LEPSM</name>
<feature type="non-terminal residue" evidence="1">
    <location>
        <position position="1"/>
    </location>
</feature>
<sequence length="52" mass="5932">NKNKIGRKFKFIKRKGPTYLYLTQTLTINPGLVRKAIVLQFVINQTILGTIA</sequence>
<proteinExistence type="predicted"/>
<reference evidence="1" key="1">
    <citation type="submission" date="2014-05" db="EMBL/GenBank/DDBJ databases">
        <authorList>
            <person name="Chronopoulou M."/>
        </authorList>
    </citation>
    <scope>NUCLEOTIDE SEQUENCE</scope>
    <source>
        <tissue evidence="1">Whole organism</tissue>
    </source>
</reference>
<evidence type="ECO:0000313" key="1">
    <source>
        <dbReference type="EMBL" id="CDW34046.1"/>
    </source>
</evidence>
<accession>A0A0K2U8L6</accession>